<feature type="compositionally biased region" description="Polar residues" evidence="1">
    <location>
        <begin position="92"/>
        <end position="102"/>
    </location>
</feature>
<proteinExistence type="predicted"/>
<feature type="compositionally biased region" description="Polar residues" evidence="1">
    <location>
        <begin position="73"/>
        <end position="84"/>
    </location>
</feature>
<reference evidence="2 3" key="1">
    <citation type="journal article" date="2018" name="Int. J. Syst. Evol. Microbiol.">
        <title>Mesosutterella multiformis gen. nov., sp. nov., a member of the family Sutterellaceae and Sutterella megalosphaeroides sp. nov., isolated from human faeces.</title>
        <authorList>
            <person name="Sakamoto M."/>
            <person name="Ikeyama N."/>
            <person name="Kunihiro T."/>
            <person name="Iino T."/>
            <person name="Yuki M."/>
            <person name="Ohkuma M."/>
        </authorList>
    </citation>
    <scope>NUCLEOTIDE SEQUENCE [LARGE SCALE GENOMIC DNA]</scope>
    <source>
        <strain evidence="2 3">4NBBH2</strain>
    </source>
</reference>
<feature type="region of interest" description="Disordered" evidence="1">
    <location>
        <begin position="62"/>
        <end position="112"/>
    </location>
</feature>
<sequence>MVSILKEWYGENATVENDYGYDWMPKLPHEYRDASMIPTWNRMRDGKVKGYFVWGMNPAHFAPNASNARRGLSRSSTGWLSPISSRRKPPTSGRNPGSTSSPARPKSIVCRP</sequence>
<gene>
    <name evidence="2" type="ORF">MESMUL_23060</name>
</gene>
<dbReference type="EMBL" id="BGZJ01000002">
    <property type="protein sequence ID" value="GBO94952.1"/>
    <property type="molecule type" value="Genomic_DNA"/>
</dbReference>
<evidence type="ECO:0008006" key="4">
    <source>
        <dbReference type="Google" id="ProtNLM"/>
    </source>
</evidence>
<dbReference type="Gene3D" id="3.40.50.740">
    <property type="match status" value="1"/>
</dbReference>
<evidence type="ECO:0000256" key="1">
    <source>
        <dbReference type="SAM" id="MobiDB-lite"/>
    </source>
</evidence>
<protein>
    <recommendedName>
        <fullName evidence="4">Molybdopterin oxidoreductase domain-containing protein</fullName>
    </recommendedName>
</protein>
<dbReference type="Proteomes" id="UP000266091">
    <property type="component" value="Unassembled WGS sequence"/>
</dbReference>
<evidence type="ECO:0000313" key="2">
    <source>
        <dbReference type="EMBL" id="GBO94952.1"/>
    </source>
</evidence>
<dbReference type="AlphaFoldDB" id="A0A388SEY2"/>
<accession>A0A388SEY2</accession>
<organism evidence="2 3">
    <name type="scientific">Mesosutterella multiformis</name>
    <dbReference type="NCBI Taxonomy" id="2259133"/>
    <lineage>
        <taxon>Bacteria</taxon>
        <taxon>Pseudomonadati</taxon>
        <taxon>Pseudomonadota</taxon>
        <taxon>Betaproteobacteria</taxon>
        <taxon>Burkholderiales</taxon>
        <taxon>Sutterellaceae</taxon>
        <taxon>Mesosutterella</taxon>
    </lineage>
</organism>
<dbReference type="SUPFAM" id="SSF53706">
    <property type="entry name" value="Formate dehydrogenase/DMSO reductase, domains 1-3"/>
    <property type="match status" value="1"/>
</dbReference>
<keyword evidence="3" id="KW-1185">Reference proteome</keyword>
<comment type="caution">
    <text evidence="2">The sequence shown here is derived from an EMBL/GenBank/DDBJ whole genome shotgun (WGS) entry which is preliminary data.</text>
</comment>
<evidence type="ECO:0000313" key="3">
    <source>
        <dbReference type="Proteomes" id="UP000266091"/>
    </source>
</evidence>
<name>A0A388SEY2_9BURK</name>